<dbReference type="Proteomes" id="UP001432011">
    <property type="component" value="Chromosome"/>
</dbReference>
<organism evidence="2 3">
    <name type="scientific">Microbispora hainanensis</name>
    <dbReference type="NCBI Taxonomy" id="568844"/>
    <lineage>
        <taxon>Bacteria</taxon>
        <taxon>Bacillati</taxon>
        <taxon>Actinomycetota</taxon>
        <taxon>Actinomycetes</taxon>
        <taxon>Streptosporangiales</taxon>
        <taxon>Streptosporangiaceae</taxon>
        <taxon>Microbispora</taxon>
    </lineage>
</organism>
<evidence type="ECO:0000313" key="2">
    <source>
        <dbReference type="EMBL" id="WUP72945.1"/>
    </source>
</evidence>
<name>A0ABZ1SIX6_9ACTN</name>
<evidence type="ECO:0000313" key="3">
    <source>
        <dbReference type="Proteomes" id="UP001432011"/>
    </source>
</evidence>
<accession>A0ABZ1SIX6</accession>
<sequence>MIAGGRANAVQGRSASGRFNQSLNGSVSPAFVMGRSQGPITKTHSLKLQAAFCGSQPTACTMEQSMPVREMD</sequence>
<keyword evidence="3" id="KW-1185">Reference proteome</keyword>
<protein>
    <submittedName>
        <fullName evidence="2">Uncharacterized protein</fullName>
    </submittedName>
</protein>
<dbReference type="RefSeq" id="WP_142648999.1">
    <property type="nucleotide sequence ID" value="NZ_CP108085.1"/>
</dbReference>
<gene>
    <name evidence="2" type="ORF">OG913_26460</name>
</gene>
<feature type="region of interest" description="Disordered" evidence="1">
    <location>
        <begin position="1"/>
        <end position="21"/>
    </location>
</feature>
<feature type="compositionally biased region" description="Polar residues" evidence="1">
    <location>
        <begin position="11"/>
        <end position="21"/>
    </location>
</feature>
<reference evidence="2" key="1">
    <citation type="submission" date="2022-10" db="EMBL/GenBank/DDBJ databases">
        <title>The complete genomes of actinobacterial strains from the NBC collection.</title>
        <authorList>
            <person name="Joergensen T.S."/>
            <person name="Alvarez Arevalo M."/>
            <person name="Sterndorff E.B."/>
            <person name="Faurdal D."/>
            <person name="Vuksanovic O."/>
            <person name="Mourched A.-S."/>
            <person name="Charusanti P."/>
            <person name="Shaw S."/>
            <person name="Blin K."/>
            <person name="Weber T."/>
        </authorList>
    </citation>
    <scope>NUCLEOTIDE SEQUENCE</scope>
    <source>
        <strain evidence="2">NBC_00254</strain>
    </source>
</reference>
<evidence type="ECO:0000256" key="1">
    <source>
        <dbReference type="SAM" id="MobiDB-lite"/>
    </source>
</evidence>
<dbReference type="EMBL" id="CP108085">
    <property type="protein sequence ID" value="WUP72945.1"/>
    <property type="molecule type" value="Genomic_DNA"/>
</dbReference>
<proteinExistence type="predicted"/>